<dbReference type="GO" id="GO:0005737">
    <property type="term" value="C:cytoplasm"/>
    <property type="evidence" value="ECO:0007669"/>
    <property type="project" value="UniProtKB-SubCell"/>
</dbReference>
<comment type="caution">
    <text evidence="18">The sequence shown here is derived from an EMBL/GenBank/DDBJ whole genome shotgun (WGS) entry which is preliminary data.</text>
</comment>
<dbReference type="InterPro" id="IPR004602">
    <property type="entry name" value="UvrA"/>
</dbReference>
<evidence type="ECO:0000256" key="8">
    <source>
        <dbReference type="ARBA" id="ARBA00022771"/>
    </source>
</evidence>
<dbReference type="Gene3D" id="1.10.8.280">
    <property type="entry name" value="ABC transporter ATPase domain-like"/>
    <property type="match status" value="1"/>
</dbReference>
<dbReference type="InterPro" id="IPR041102">
    <property type="entry name" value="UvrA_inter"/>
</dbReference>
<evidence type="ECO:0000256" key="16">
    <source>
        <dbReference type="ARBA" id="ARBA00042156"/>
    </source>
</evidence>
<organism evidence="18 19">
    <name type="scientific">Candidatus Shapirobacteria bacterium CG03_land_8_20_14_0_80_39_12</name>
    <dbReference type="NCBI Taxonomy" id="1974879"/>
    <lineage>
        <taxon>Bacteria</taxon>
        <taxon>Candidatus Shapironibacteriota</taxon>
    </lineage>
</organism>
<evidence type="ECO:0000256" key="9">
    <source>
        <dbReference type="ARBA" id="ARBA00022833"/>
    </source>
</evidence>
<dbReference type="EMBL" id="PEVC01000015">
    <property type="protein sequence ID" value="PIV01695.1"/>
    <property type="molecule type" value="Genomic_DNA"/>
</dbReference>
<proteinExistence type="inferred from homology"/>
<dbReference type="GO" id="GO:0006289">
    <property type="term" value="P:nucleotide-excision repair"/>
    <property type="evidence" value="ECO:0007669"/>
    <property type="project" value="InterPro"/>
</dbReference>
<evidence type="ECO:0000256" key="2">
    <source>
        <dbReference type="ARBA" id="ARBA00022490"/>
    </source>
</evidence>
<evidence type="ECO:0000256" key="1">
    <source>
        <dbReference type="ARBA" id="ARBA00004496"/>
    </source>
</evidence>
<name>A0A2M7BEZ6_9BACT</name>
<keyword evidence="10" id="KW-0067">ATP-binding</keyword>
<dbReference type="Pfam" id="PF17760">
    <property type="entry name" value="UvrA_inter"/>
    <property type="match status" value="1"/>
</dbReference>
<keyword evidence="11" id="KW-0267">Excision nuclease</keyword>
<evidence type="ECO:0000259" key="17">
    <source>
        <dbReference type="PROSITE" id="PS50893"/>
    </source>
</evidence>
<dbReference type="Gene3D" id="1.20.1580.10">
    <property type="entry name" value="ABC transporter ATPase like domain"/>
    <property type="match status" value="4"/>
</dbReference>
<accession>A0A2M7BEZ6</accession>
<evidence type="ECO:0000256" key="7">
    <source>
        <dbReference type="ARBA" id="ARBA00022769"/>
    </source>
</evidence>
<reference evidence="19" key="1">
    <citation type="submission" date="2017-09" db="EMBL/GenBank/DDBJ databases">
        <title>Depth-based differentiation of microbial function through sediment-hosted aquifers and enrichment of novel symbionts in the deep terrestrial subsurface.</title>
        <authorList>
            <person name="Probst A.J."/>
            <person name="Ladd B."/>
            <person name="Jarett J.K."/>
            <person name="Geller-Mcgrath D.E."/>
            <person name="Sieber C.M.K."/>
            <person name="Emerson J.B."/>
            <person name="Anantharaman K."/>
            <person name="Thomas B.C."/>
            <person name="Malmstrom R."/>
            <person name="Stieglmeier M."/>
            <person name="Klingl A."/>
            <person name="Woyke T."/>
            <person name="Ryan C.M."/>
            <person name="Banfield J.F."/>
        </authorList>
    </citation>
    <scope>NUCLEOTIDE SEQUENCE [LARGE SCALE GENOMIC DNA]</scope>
</reference>
<dbReference type="Gene3D" id="3.40.50.300">
    <property type="entry name" value="P-loop containing nucleotide triphosphate hydrolases"/>
    <property type="match status" value="3"/>
</dbReference>
<evidence type="ECO:0000256" key="15">
    <source>
        <dbReference type="ARBA" id="ARBA00039316"/>
    </source>
</evidence>
<dbReference type="InterPro" id="IPR003439">
    <property type="entry name" value="ABC_transporter-like_ATP-bd"/>
</dbReference>
<keyword evidence="3" id="KW-0479">Metal-binding</keyword>
<evidence type="ECO:0000313" key="19">
    <source>
        <dbReference type="Proteomes" id="UP000229631"/>
    </source>
</evidence>
<evidence type="ECO:0000256" key="11">
    <source>
        <dbReference type="ARBA" id="ARBA00022881"/>
    </source>
</evidence>
<dbReference type="SUPFAM" id="SSF52540">
    <property type="entry name" value="P-loop containing nucleoside triphosphate hydrolases"/>
    <property type="match status" value="2"/>
</dbReference>
<evidence type="ECO:0000256" key="14">
    <source>
        <dbReference type="ARBA" id="ARBA00038000"/>
    </source>
</evidence>
<dbReference type="PANTHER" id="PTHR43152">
    <property type="entry name" value="UVRABC SYSTEM PROTEIN A"/>
    <property type="match status" value="1"/>
</dbReference>
<evidence type="ECO:0000256" key="4">
    <source>
        <dbReference type="ARBA" id="ARBA00022737"/>
    </source>
</evidence>
<evidence type="ECO:0000256" key="5">
    <source>
        <dbReference type="ARBA" id="ARBA00022741"/>
    </source>
</evidence>
<evidence type="ECO:0000256" key="6">
    <source>
        <dbReference type="ARBA" id="ARBA00022763"/>
    </source>
</evidence>
<comment type="subcellular location">
    <subcellularLocation>
        <location evidence="1">Cytoplasm</location>
    </subcellularLocation>
</comment>
<evidence type="ECO:0000256" key="13">
    <source>
        <dbReference type="ARBA" id="ARBA00023204"/>
    </source>
</evidence>
<dbReference type="GO" id="GO:0009380">
    <property type="term" value="C:excinuclease repair complex"/>
    <property type="evidence" value="ECO:0007669"/>
    <property type="project" value="InterPro"/>
</dbReference>
<gene>
    <name evidence="18" type="primary">uvrA</name>
    <name evidence="18" type="ORF">COS54_00600</name>
</gene>
<dbReference type="GO" id="GO:0003677">
    <property type="term" value="F:DNA binding"/>
    <property type="evidence" value="ECO:0007669"/>
    <property type="project" value="UniProtKB-KW"/>
</dbReference>
<keyword evidence="6" id="KW-0227">DNA damage</keyword>
<evidence type="ECO:0000313" key="18">
    <source>
        <dbReference type="EMBL" id="PIV01695.1"/>
    </source>
</evidence>
<dbReference type="PROSITE" id="PS50893">
    <property type="entry name" value="ABC_TRANSPORTER_2"/>
    <property type="match status" value="1"/>
</dbReference>
<comment type="similarity">
    <text evidence="14">Belongs to the ABC transporter superfamily. UvrA family.</text>
</comment>
<evidence type="ECO:0000256" key="3">
    <source>
        <dbReference type="ARBA" id="ARBA00022723"/>
    </source>
</evidence>
<dbReference type="GO" id="GO:0005524">
    <property type="term" value="F:ATP binding"/>
    <property type="evidence" value="ECO:0007669"/>
    <property type="project" value="UniProtKB-KW"/>
</dbReference>
<dbReference type="GO" id="GO:0016887">
    <property type="term" value="F:ATP hydrolysis activity"/>
    <property type="evidence" value="ECO:0007669"/>
    <property type="project" value="InterPro"/>
</dbReference>
<keyword evidence="5" id="KW-0547">Nucleotide-binding</keyword>
<dbReference type="PANTHER" id="PTHR43152:SF3">
    <property type="entry name" value="UVRABC SYSTEM PROTEIN A"/>
    <property type="match status" value="1"/>
</dbReference>
<evidence type="ECO:0000256" key="10">
    <source>
        <dbReference type="ARBA" id="ARBA00022840"/>
    </source>
</evidence>
<evidence type="ECO:0000256" key="12">
    <source>
        <dbReference type="ARBA" id="ARBA00023125"/>
    </source>
</evidence>
<keyword evidence="4" id="KW-0677">Repeat</keyword>
<dbReference type="PROSITE" id="PS00211">
    <property type="entry name" value="ABC_TRANSPORTER_1"/>
    <property type="match status" value="2"/>
</dbReference>
<keyword evidence="7" id="KW-0228">DNA excision</keyword>
<keyword evidence="13" id="KW-0234">DNA repair</keyword>
<dbReference type="NCBIfam" id="TIGR00630">
    <property type="entry name" value="uvra"/>
    <property type="match status" value="1"/>
</dbReference>
<dbReference type="Gene3D" id="3.30.190.20">
    <property type="match status" value="1"/>
</dbReference>
<keyword evidence="9" id="KW-0862">Zinc</keyword>
<keyword evidence="12" id="KW-0238">DNA-binding</keyword>
<dbReference type="Proteomes" id="UP000229631">
    <property type="component" value="Unassembled WGS sequence"/>
</dbReference>
<dbReference type="InterPro" id="IPR027417">
    <property type="entry name" value="P-loop_NTPase"/>
</dbReference>
<feature type="domain" description="ABC transporter" evidence="17">
    <location>
        <begin position="558"/>
        <end position="890"/>
    </location>
</feature>
<sequence length="894" mass="100033">MPNQDYIIIKGAREHNLQNVTVKIPKGKLVVLSGVSGSGKSSMAMDTLYAEGQRRYVESLSSYARQFLGMMKRPDVDSIEGLSPAIAIDQHGLSHNPRSTVGTVTEIYDYLRVLFARIGHPHCPKCGREISHQTSISITQQILNLITQKLGNEPNARFFILSPVIRDKRGEFSQLFQNLQRKGFEQVRIDGQIFNLWDIPLLIKTNRHNIEVIIDKINIIRKYDKAEYETRILNDVEIALDLSDGLTILAEVNDKAFNFPDKPKQMKDILFSRRFVCPVCNINLPEIEPRLFSFNSPQGACPECNGLGVKMKVDTTRVSEWRAEMLERQYYSTTSDTVRDEIEKLMIKETCSLCHGNRLKPEALGVTIEQKSIASISALALEILLNWVEKLPEQFSIEKDKEVAEPLLKEIKSRLSFLVAVGVNYLTLDRTASTLSVGEAQRIRLASQIGTGLTGVLYVLDEPTVGLHQRDTQKLIVTLKTLRDLGNTVVVVEHDEEVLKEADWIVDFGPGAGKQGGKVVAEGTPAQIMKDPNSLTGKYLSGKKTVSMFPVENLAIPYKNGNSYFITISGCKEHNLKNLTVSFPLKKYTCITGVSGSGKSTLIHDTLYPALSKSLGQYFREQAGEYEKITGVQQVDQVLLVDQSPIGRNSRSNPATYSGVFTDIRDLFALTEEARLRGFTSSNFSFNVDGGRCEACQGQGFTRVEMQFLPDVWVECEECHGTRFKEEILEVQYKEKNIHQVLKLTVGEALDFFGAFSKIINKLKVLQKIGLDYLELGQPSPTLSGGESQRLKLARELVKPAHSHTIYLLDEPTTGLHFADVDKLLQVIRELVERDSSVIVIEHNLDMIKNADWIIDLGPEGGEKGGQIIAEGTPQQVAKNEKSWTGKYLKSHLK</sequence>
<keyword evidence="2" id="KW-0963">Cytoplasm</keyword>
<dbReference type="AlphaFoldDB" id="A0A2M7BEZ6"/>
<dbReference type="GO" id="GO:0008270">
    <property type="term" value="F:zinc ion binding"/>
    <property type="evidence" value="ECO:0007669"/>
    <property type="project" value="UniProtKB-KW"/>
</dbReference>
<protein>
    <recommendedName>
        <fullName evidence="15">UvrABC system protein A</fullName>
    </recommendedName>
    <alternativeName>
        <fullName evidence="16">Excinuclease ABC subunit A</fullName>
    </alternativeName>
</protein>
<dbReference type="CDD" id="cd03271">
    <property type="entry name" value="ABC_UvrA_II"/>
    <property type="match status" value="1"/>
</dbReference>
<dbReference type="InterPro" id="IPR017871">
    <property type="entry name" value="ABC_transporter-like_CS"/>
</dbReference>
<dbReference type="GO" id="GO:0004518">
    <property type="term" value="F:nuclease activity"/>
    <property type="evidence" value="ECO:0007669"/>
    <property type="project" value="UniProtKB-KW"/>
</dbReference>
<keyword evidence="8" id="KW-0863">Zinc-finger</keyword>